<protein>
    <submittedName>
        <fullName evidence="4">DUF1254 domain-containing protein</fullName>
    </submittedName>
</protein>
<dbReference type="EMBL" id="CP086136">
    <property type="protein sequence ID" value="UEM14488.1"/>
    <property type="molecule type" value="Genomic_DNA"/>
</dbReference>
<dbReference type="Proteomes" id="UP000664702">
    <property type="component" value="Chromosome"/>
</dbReference>
<dbReference type="SUPFAM" id="SSF160935">
    <property type="entry name" value="VPA0735-like"/>
    <property type="match status" value="1"/>
</dbReference>
<evidence type="ECO:0000259" key="3">
    <source>
        <dbReference type="Pfam" id="PF06863"/>
    </source>
</evidence>
<dbReference type="InterPro" id="IPR037050">
    <property type="entry name" value="DUF1254_sf"/>
</dbReference>
<dbReference type="InterPro" id="IPR010621">
    <property type="entry name" value="DUF1214"/>
</dbReference>
<reference evidence="5 6" key="2">
    <citation type="journal article" date="2022" name="Int. J. Syst. Evol. Microbiol.">
        <title>Strains of Bradyrhizobium barranii sp. nov. associated with legumes native to Canada are symbionts of soybeans and belong to different subspecies (subsp. barranii subsp. nov. and subsp. apii subsp. nov.) and symbiovars (sv. glycinearum and sv. septentrionale).</title>
        <authorList>
            <person name="Bromfield E.S.P."/>
            <person name="Cloutier S."/>
            <person name="Wasai-Hara S."/>
            <person name="Minamisawa K."/>
        </authorList>
    </citation>
    <scope>NUCLEOTIDE SEQUENCE [LARGE SCALE GENOMIC DNA]</scope>
    <source>
        <strain evidence="5 6">144S4</strain>
    </source>
</reference>
<dbReference type="InterPro" id="IPR037049">
    <property type="entry name" value="DUF1214_C_sf"/>
</dbReference>
<dbReference type="AlphaFoldDB" id="A0A939RXA1"/>
<dbReference type="Gene3D" id="1.10.3360.10">
    <property type="entry name" value="VPA0735-like domain"/>
    <property type="match status" value="1"/>
</dbReference>
<keyword evidence="1" id="KW-0732">Signal</keyword>
<dbReference type="EMBL" id="JAGEMI010000001">
    <property type="protein sequence ID" value="MBO1861607.1"/>
    <property type="molecule type" value="Genomic_DNA"/>
</dbReference>
<evidence type="ECO:0000256" key="1">
    <source>
        <dbReference type="SAM" id="SignalP"/>
    </source>
</evidence>
<dbReference type="KEGG" id="bban:J4G43_009700"/>
<gene>
    <name evidence="5" type="ORF">J4G43_009700</name>
    <name evidence="4" type="ORF">J4G43_11860</name>
</gene>
<dbReference type="PANTHER" id="PTHR36509">
    <property type="entry name" value="BLL3101 PROTEIN"/>
    <property type="match status" value="1"/>
</dbReference>
<feature type="domain" description="DUF1254" evidence="3">
    <location>
        <begin position="74"/>
        <end position="197"/>
    </location>
</feature>
<dbReference type="Gene3D" id="2.60.120.600">
    <property type="entry name" value="Domain of unknown function DUF1214, C-terminal domain"/>
    <property type="match status" value="1"/>
</dbReference>
<feature type="chain" id="PRO_5036773031" evidence="1">
    <location>
        <begin position="21"/>
        <end position="467"/>
    </location>
</feature>
<sequence>MRKIISAALGVVCVAVSANAQPFSADDLARRTIERRAIEAAIWGMPLVNTDAMRQAYFRDVGAKYNDICYFSKPQDWKFQVTTPNASTNYIYLNYNLKDGPVVVEIPAAVDAGLLGSMVDAWDEPMTDIGPAGEDQGKGGKYLLVPPDFKGDTPAGFFPIRYPTYNGYALYRAIRNGPTDADTAAALALVKKLRVYPLAQAASPPEQRFIDIYGKTFDGIASFDERFFENLDRMVQEEPVLPRDVTIMGMLKSIGIEKGKDFKPDPATQSILKSAAREAQAHFIEALTSYSQPWWPDRSWSPPDPKGVKTGFTYQIGDALDIDARGFANFAAFALPKKTGTSLVYLFTFRDSRGERLSGERTYTVHIPANVPAKQYWSMIVYAVDTAALIREAPVVTLDSYNQAMQRNADGSVDIYFGPKAPEGKEANWIYTAPGKAFFPAMRFYDPDKPLFEKTWKLSDLEQISNL</sequence>
<accession>A0A939RXA1</accession>
<dbReference type="Gene3D" id="2.60.40.1610">
    <property type="entry name" value="Domain of unknown function DUF1254"/>
    <property type="match status" value="1"/>
</dbReference>
<feature type="domain" description="DUF1214" evidence="2">
    <location>
        <begin position="344"/>
        <end position="449"/>
    </location>
</feature>
<dbReference type="Pfam" id="PF06863">
    <property type="entry name" value="DUF1254"/>
    <property type="match status" value="1"/>
</dbReference>
<dbReference type="PANTHER" id="PTHR36509:SF3">
    <property type="entry name" value="SIGNAL PEPTIDE PROTEIN"/>
    <property type="match status" value="1"/>
</dbReference>
<evidence type="ECO:0000313" key="6">
    <source>
        <dbReference type="Proteomes" id="UP000664702"/>
    </source>
</evidence>
<dbReference type="Pfam" id="PF06742">
    <property type="entry name" value="DUF1214"/>
    <property type="match status" value="1"/>
</dbReference>
<name>A0A939RXA1_9BRAD</name>
<evidence type="ECO:0000313" key="5">
    <source>
        <dbReference type="EMBL" id="UEM14488.1"/>
    </source>
</evidence>
<organism evidence="4">
    <name type="scientific">Bradyrhizobium barranii subsp. barranii</name>
    <dbReference type="NCBI Taxonomy" id="2823807"/>
    <lineage>
        <taxon>Bacteria</taxon>
        <taxon>Pseudomonadati</taxon>
        <taxon>Pseudomonadota</taxon>
        <taxon>Alphaproteobacteria</taxon>
        <taxon>Hyphomicrobiales</taxon>
        <taxon>Nitrobacteraceae</taxon>
        <taxon>Bradyrhizobium</taxon>
        <taxon>Bradyrhizobium barranii</taxon>
    </lineage>
</organism>
<dbReference type="RefSeq" id="WP_208084640.1">
    <property type="nucleotide sequence ID" value="NZ_CP086136.1"/>
</dbReference>
<evidence type="ECO:0000313" key="4">
    <source>
        <dbReference type="EMBL" id="MBO1861607.1"/>
    </source>
</evidence>
<proteinExistence type="predicted"/>
<evidence type="ECO:0000259" key="2">
    <source>
        <dbReference type="Pfam" id="PF06742"/>
    </source>
</evidence>
<dbReference type="InterPro" id="IPR010679">
    <property type="entry name" value="DUF1254"/>
</dbReference>
<reference evidence="4" key="1">
    <citation type="submission" date="2021-03" db="EMBL/GenBank/DDBJ databases">
        <title>Whole Genome Sequence of Bradyrhizobium sp. Strain 144S4.</title>
        <authorList>
            <person name="Bromfield E.S.P."/>
            <person name="Cloutier S."/>
        </authorList>
    </citation>
    <scope>NUCLEOTIDE SEQUENCE [LARGE SCALE GENOMIC DNA]</scope>
    <source>
        <strain evidence="4">144S4</strain>
    </source>
</reference>
<feature type="signal peptide" evidence="1">
    <location>
        <begin position="1"/>
        <end position="20"/>
    </location>
</feature>